<proteinExistence type="predicted"/>
<gene>
    <name evidence="1" type="ORF">JCM31185_08150</name>
</gene>
<reference evidence="1 2" key="1">
    <citation type="submission" date="2022-03" db="EMBL/GenBank/DDBJ databases">
        <title>Draft genome sequence of Furfurilactobacillus curtus JCM 31185.</title>
        <authorList>
            <person name="Suzuki S."/>
            <person name="Endo A."/>
            <person name="Kajikawa A."/>
        </authorList>
    </citation>
    <scope>NUCLEOTIDE SEQUENCE [LARGE SCALE GENOMIC DNA]</scope>
    <source>
        <strain evidence="1 2">JCM 31185</strain>
    </source>
</reference>
<sequence>MRKQFWGGLIAMIAVVTAVISWTTFTAHQATNNYTYSNVPTLYLHGYGGGASASNHQIAAAEKAGAATKVLTARVTKTGHVKLSGHWRSGKVNPLVQVIFENNRNSDFKTDGQWLKNILTTLQSRYHIKQFNVVAHSMGNMAVMYYETANGQNKNLPQLNKQVDLAGHFDGILGRGDKPNQNRLLANGQPKTMDQNYRYLLAHINNYPSHQVRVLNIYGNLEDGSNSDGRVSNVSSRSLKYLLGNRPISYQEHMIKGKDAQHSKLHNNAQVNRLVINFLWGK</sequence>
<dbReference type="RefSeq" id="WP_407882835.1">
    <property type="nucleotide sequence ID" value="NZ_BQXO01000002.1"/>
</dbReference>
<dbReference type="GO" id="GO:0016787">
    <property type="term" value="F:hydrolase activity"/>
    <property type="evidence" value="ECO:0007669"/>
    <property type="project" value="UniProtKB-KW"/>
</dbReference>
<accession>A0ABQ5JM06</accession>
<dbReference type="InterPro" id="IPR010315">
    <property type="entry name" value="DUF915_hydro-like"/>
</dbReference>
<protein>
    <submittedName>
        <fullName evidence="1">Alpha/beta hydrolase</fullName>
    </submittedName>
</protein>
<comment type="caution">
    <text evidence="1">The sequence shown here is derived from an EMBL/GenBank/DDBJ whole genome shotgun (WGS) entry which is preliminary data.</text>
</comment>
<evidence type="ECO:0000313" key="1">
    <source>
        <dbReference type="EMBL" id="GKT05526.1"/>
    </source>
</evidence>
<organism evidence="1 2">
    <name type="scientific">Furfurilactobacillus curtus</name>
    <dbReference type="NCBI Taxonomy" id="1746200"/>
    <lineage>
        <taxon>Bacteria</taxon>
        <taxon>Bacillati</taxon>
        <taxon>Bacillota</taxon>
        <taxon>Bacilli</taxon>
        <taxon>Lactobacillales</taxon>
        <taxon>Lactobacillaceae</taxon>
        <taxon>Furfurilactobacillus</taxon>
    </lineage>
</organism>
<keyword evidence="2" id="KW-1185">Reference proteome</keyword>
<dbReference type="Pfam" id="PF06028">
    <property type="entry name" value="DUF915"/>
    <property type="match status" value="1"/>
</dbReference>
<dbReference type="EMBL" id="BQXO01000002">
    <property type="protein sequence ID" value="GKT05526.1"/>
    <property type="molecule type" value="Genomic_DNA"/>
</dbReference>
<keyword evidence="1" id="KW-0378">Hydrolase</keyword>
<dbReference type="InterPro" id="IPR029058">
    <property type="entry name" value="AB_hydrolase_fold"/>
</dbReference>
<dbReference type="SUPFAM" id="SSF53474">
    <property type="entry name" value="alpha/beta-Hydrolases"/>
    <property type="match status" value="1"/>
</dbReference>
<name>A0ABQ5JM06_9LACO</name>
<dbReference type="Gene3D" id="3.40.50.1820">
    <property type="entry name" value="alpha/beta hydrolase"/>
    <property type="match status" value="1"/>
</dbReference>
<evidence type="ECO:0000313" key="2">
    <source>
        <dbReference type="Proteomes" id="UP001628078"/>
    </source>
</evidence>
<dbReference type="Proteomes" id="UP001628078">
    <property type="component" value="Unassembled WGS sequence"/>
</dbReference>